<dbReference type="AlphaFoldDB" id="C5LL78"/>
<keyword evidence="2" id="KW-1185">Reference proteome</keyword>
<dbReference type="Proteomes" id="UP000007800">
    <property type="component" value="Unassembled WGS sequence"/>
</dbReference>
<protein>
    <submittedName>
        <fullName evidence="1">Uncharacterized protein</fullName>
    </submittedName>
</protein>
<proteinExistence type="predicted"/>
<reference evidence="1 2" key="1">
    <citation type="submission" date="2008-07" db="EMBL/GenBank/DDBJ databases">
        <authorList>
            <person name="El-Sayed N."/>
            <person name="Caler E."/>
            <person name="Inman J."/>
            <person name="Amedeo P."/>
            <person name="Hass B."/>
            <person name="Wortman J."/>
        </authorList>
    </citation>
    <scope>NUCLEOTIDE SEQUENCE [LARGE SCALE GENOMIC DNA]</scope>
    <source>
        <strain evidence="2">ATCC 50983 / TXsc</strain>
    </source>
</reference>
<evidence type="ECO:0000313" key="1">
    <source>
        <dbReference type="EMBL" id="EER02495.1"/>
    </source>
</evidence>
<accession>C5LL78</accession>
<organism evidence="2">
    <name type="scientific">Perkinsus marinus (strain ATCC 50983 / TXsc)</name>
    <dbReference type="NCBI Taxonomy" id="423536"/>
    <lineage>
        <taxon>Eukaryota</taxon>
        <taxon>Sar</taxon>
        <taxon>Alveolata</taxon>
        <taxon>Perkinsozoa</taxon>
        <taxon>Perkinsea</taxon>
        <taxon>Perkinsida</taxon>
        <taxon>Perkinsidae</taxon>
        <taxon>Perkinsus</taxon>
    </lineage>
</organism>
<dbReference type="GeneID" id="9047517"/>
<name>C5LL78_PERM5</name>
<sequence length="150" mass="16524">MVRGLFTIARPLLVARRMATREMEECENRFRISRRADVSELGRMAHLYLRKNGDNLVFEAVGTEATSIALKAAAAAMKLADEKKPIEMEITGPTEEIAKTMGGIGPLCMRKIVEALEIAGAQCDDGRGRCIRTTARFENVPCGKGITYFS</sequence>
<evidence type="ECO:0000313" key="2">
    <source>
        <dbReference type="Proteomes" id="UP000007800"/>
    </source>
</evidence>
<dbReference type="EMBL" id="GG683102">
    <property type="protein sequence ID" value="EER02495.1"/>
    <property type="molecule type" value="Genomic_DNA"/>
</dbReference>
<dbReference type="OrthoDB" id="440448at2759"/>
<gene>
    <name evidence="1" type="ORF">Pmar_PMAR004858</name>
</gene>
<dbReference type="InParanoid" id="C5LL78"/>
<dbReference type="RefSeq" id="XP_002769777.1">
    <property type="nucleotide sequence ID" value="XM_002769731.1"/>
</dbReference>